<dbReference type="Ensembl" id="ENSSLUT00000052481.1">
    <property type="protein sequence ID" value="ENSSLUP00000050976.1"/>
    <property type="gene ID" value="ENSSLUG00000022187.1"/>
</dbReference>
<dbReference type="AlphaFoldDB" id="A0A8D0A4V5"/>
<proteinExistence type="predicted"/>
<dbReference type="PANTHER" id="PTHR25465:SF49">
    <property type="entry name" value="BLOODTHIRSTY-RELATED GENE FAMILY, MEMBER 1-RELATED"/>
    <property type="match status" value="1"/>
</dbReference>
<dbReference type="InterPro" id="IPR017907">
    <property type="entry name" value="Znf_RING_CS"/>
</dbReference>
<evidence type="ECO:0000313" key="7">
    <source>
        <dbReference type="Proteomes" id="UP000694568"/>
    </source>
</evidence>
<dbReference type="PROSITE" id="PS50089">
    <property type="entry name" value="ZF_RING_2"/>
    <property type="match status" value="1"/>
</dbReference>
<dbReference type="SUPFAM" id="SSF57850">
    <property type="entry name" value="RING/U-box"/>
    <property type="match status" value="1"/>
</dbReference>
<evidence type="ECO:0000313" key="6">
    <source>
        <dbReference type="Ensembl" id="ENSSLUP00000050976.1"/>
    </source>
</evidence>
<evidence type="ECO:0000256" key="3">
    <source>
        <dbReference type="ARBA" id="ARBA00022833"/>
    </source>
</evidence>
<dbReference type="PROSITE" id="PS00518">
    <property type="entry name" value="ZF_RING_1"/>
    <property type="match status" value="1"/>
</dbReference>
<dbReference type="GO" id="GO:0008270">
    <property type="term" value="F:zinc ion binding"/>
    <property type="evidence" value="ECO:0007669"/>
    <property type="project" value="UniProtKB-KW"/>
</dbReference>
<dbReference type="Gene3D" id="3.30.40.10">
    <property type="entry name" value="Zinc/RING finger domain, C3HC4 (zinc finger)"/>
    <property type="match status" value="1"/>
</dbReference>
<feature type="domain" description="RING-type" evidence="5">
    <location>
        <begin position="27"/>
        <end position="67"/>
    </location>
</feature>
<reference evidence="6" key="2">
    <citation type="submission" date="2025-09" db="UniProtKB">
        <authorList>
            <consortium name="Ensembl"/>
        </authorList>
    </citation>
    <scope>IDENTIFICATION</scope>
</reference>
<evidence type="ECO:0000256" key="2">
    <source>
        <dbReference type="ARBA" id="ARBA00022771"/>
    </source>
</evidence>
<dbReference type="InterPro" id="IPR051051">
    <property type="entry name" value="E3_ubiq-ligase_TRIM/RNF"/>
</dbReference>
<evidence type="ECO:0000259" key="5">
    <source>
        <dbReference type="PROSITE" id="PS50089"/>
    </source>
</evidence>
<evidence type="ECO:0000256" key="1">
    <source>
        <dbReference type="ARBA" id="ARBA00022723"/>
    </source>
</evidence>
<dbReference type="GeneTree" id="ENSGT01040000240400"/>
<accession>A0A8D0A4V5</accession>
<dbReference type="SMART" id="SM00184">
    <property type="entry name" value="RING"/>
    <property type="match status" value="1"/>
</dbReference>
<dbReference type="Pfam" id="PF13445">
    <property type="entry name" value="zf-RING_UBOX"/>
    <property type="match status" value="1"/>
</dbReference>
<keyword evidence="2 4" id="KW-0863">Zinc-finger</keyword>
<sequence>GDALGPVNQDRGLAMLTILLTEDQFLCSICLDVFTDPVTTPCGHNFCKACITKHWDIDIPYQCPTCRNGFNTKPKLQVNTLISEMAAKFRHSSMWLSRKNSGNRRTCSMSLI</sequence>
<reference evidence="6" key="1">
    <citation type="submission" date="2025-08" db="UniProtKB">
        <authorList>
            <consortium name="Ensembl"/>
        </authorList>
    </citation>
    <scope>IDENTIFICATION</scope>
</reference>
<dbReference type="PANTHER" id="PTHR25465">
    <property type="entry name" value="B-BOX DOMAIN CONTAINING"/>
    <property type="match status" value="1"/>
</dbReference>
<protein>
    <recommendedName>
        <fullName evidence="5">RING-type domain-containing protein</fullName>
    </recommendedName>
</protein>
<keyword evidence="7" id="KW-1185">Reference proteome</keyword>
<evidence type="ECO:0000256" key="4">
    <source>
        <dbReference type="PROSITE-ProRule" id="PRU00175"/>
    </source>
</evidence>
<dbReference type="Proteomes" id="UP000694568">
    <property type="component" value="Unplaced"/>
</dbReference>
<dbReference type="InterPro" id="IPR001841">
    <property type="entry name" value="Znf_RING"/>
</dbReference>
<keyword evidence="3" id="KW-0862">Zinc</keyword>
<dbReference type="InterPro" id="IPR027370">
    <property type="entry name" value="Znf-RING_euk"/>
</dbReference>
<organism evidence="6 7">
    <name type="scientific">Sander lucioperca</name>
    <name type="common">Pike-perch</name>
    <name type="synonym">Perca lucioperca</name>
    <dbReference type="NCBI Taxonomy" id="283035"/>
    <lineage>
        <taxon>Eukaryota</taxon>
        <taxon>Metazoa</taxon>
        <taxon>Chordata</taxon>
        <taxon>Craniata</taxon>
        <taxon>Vertebrata</taxon>
        <taxon>Euteleostomi</taxon>
        <taxon>Actinopterygii</taxon>
        <taxon>Neopterygii</taxon>
        <taxon>Teleostei</taxon>
        <taxon>Neoteleostei</taxon>
        <taxon>Acanthomorphata</taxon>
        <taxon>Eupercaria</taxon>
        <taxon>Perciformes</taxon>
        <taxon>Percoidei</taxon>
        <taxon>Percidae</taxon>
        <taxon>Luciopercinae</taxon>
        <taxon>Sander</taxon>
    </lineage>
</organism>
<dbReference type="InterPro" id="IPR013083">
    <property type="entry name" value="Znf_RING/FYVE/PHD"/>
</dbReference>
<keyword evidence="1" id="KW-0479">Metal-binding</keyword>
<name>A0A8D0A4V5_SANLU</name>